<evidence type="ECO:0000256" key="21">
    <source>
        <dbReference type="ARBA" id="ARBA00047969"/>
    </source>
</evidence>
<comment type="catalytic activity">
    <reaction evidence="19">
        <text>octanoyl-CoA + H2O = octanoate + CoA + H(+)</text>
        <dbReference type="Rhea" id="RHEA:30143"/>
        <dbReference type="ChEBI" id="CHEBI:15377"/>
        <dbReference type="ChEBI" id="CHEBI:15378"/>
        <dbReference type="ChEBI" id="CHEBI:25646"/>
        <dbReference type="ChEBI" id="CHEBI:57287"/>
        <dbReference type="ChEBI" id="CHEBI:57386"/>
    </reaction>
    <physiologicalReaction direction="left-to-right" evidence="19">
        <dbReference type="Rhea" id="RHEA:30144"/>
    </physiologicalReaction>
</comment>
<evidence type="ECO:0000313" key="25">
    <source>
        <dbReference type="EMBL" id="KWX19443.1"/>
    </source>
</evidence>
<dbReference type="InterPro" id="IPR006683">
    <property type="entry name" value="Thioestr_dom"/>
</dbReference>
<comment type="subcellular location">
    <subcellularLocation>
        <location evidence="3">Cell projection</location>
        <location evidence="3">Ruffle membrane</location>
    </subcellularLocation>
    <subcellularLocation>
        <location evidence="2">Cytoplasm</location>
    </subcellularLocation>
    <subcellularLocation>
        <location evidence="1">Membrane</location>
        <topology evidence="1">Peripheral membrane protein</topology>
    </subcellularLocation>
</comment>
<keyword evidence="11" id="KW-0472">Membrane</keyword>
<dbReference type="PANTHER" id="PTHR12418:SF19">
    <property type="entry name" value="ACYL-COENZYME A THIOESTERASE THEM4"/>
    <property type="match status" value="1"/>
</dbReference>
<evidence type="ECO:0000256" key="15">
    <source>
        <dbReference type="ARBA" id="ARBA00038456"/>
    </source>
</evidence>
<dbReference type="EC" id="3.1.2.2" evidence="16"/>
<evidence type="ECO:0000256" key="9">
    <source>
        <dbReference type="ARBA" id="ARBA00022946"/>
    </source>
</evidence>
<dbReference type="GO" id="GO:0006631">
    <property type="term" value="P:fatty acid metabolic process"/>
    <property type="evidence" value="ECO:0007669"/>
    <property type="project" value="UniProtKB-KW"/>
</dbReference>
<comment type="catalytic activity">
    <reaction evidence="14">
        <text>(9Z)-octadecenoyl-CoA + H2O = (9Z)-octadecenoate + CoA + H(+)</text>
        <dbReference type="Rhea" id="RHEA:40139"/>
        <dbReference type="ChEBI" id="CHEBI:15377"/>
        <dbReference type="ChEBI" id="CHEBI:15378"/>
        <dbReference type="ChEBI" id="CHEBI:30823"/>
        <dbReference type="ChEBI" id="CHEBI:57287"/>
        <dbReference type="ChEBI" id="CHEBI:57387"/>
    </reaction>
    <physiologicalReaction direction="left-to-right" evidence="14">
        <dbReference type="Rhea" id="RHEA:40140"/>
    </physiologicalReaction>
</comment>
<evidence type="ECO:0000256" key="11">
    <source>
        <dbReference type="ARBA" id="ARBA00023136"/>
    </source>
</evidence>
<evidence type="ECO:0000256" key="10">
    <source>
        <dbReference type="ARBA" id="ARBA00023098"/>
    </source>
</evidence>
<evidence type="ECO:0000256" key="2">
    <source>
        <dbReference type="ARBA" id="ARBA00004496"/>
    </source>
</evidence>
<evidence type="ECO:0000256" key="22">
    <source>
        <dbReference type="ARBA" id="ARBA00048074"/>
    </source>
</evidence>
<dbReference type="Proteomes" id="UP000070612">
    <property type="component" value="Unassembled WGS sequence"/>
</dbReference>
<evidence type="ECO:0000256" key="12">
    <source>
        <dbReference type="ARBA" id="ARBA00023273"/>
    </source>
</evidence>
<organism evidence="25 26">
    <name type="scientific">Mycolicibacterium wolinskyi</name>
    <dbReference type="NCBI Taxonomy" id="59750"/>
    <lineage>
        <taxon>Bacteria</taxon>
        <taxon>Bacillati</taxon>
        <taxon>Actinomycetota</taxon>
        <taxon>Actinomycetes</taxon>
        <taxon>Mycobacteriales</taxon>
        <taxon>Mycobacteriaceae</taxon>
        <taxon>Mycolicibacterium</taxon>
    </lineage>
</organism>
<evidence type="ECO:0000256" key="5">
    <source>
        <dbReference type="ARBA" id="ARBA00022490"/>
    </source>
</evidence>
<reference evidence="25 26" key="1">
    <citation type="submission" date="2015-07" db="EMBL/GenBank/DDBJ databases">
        <title>A draft genome sequence of Mycobacterium wolinskyi.</title>
        <authorList>
            <person name="de Man T.J."/>
            <person name="Perry K.A."/>
            <person name="Coulliette A.D."/>
            <person name="Jensen B."/>
            <person name="Toney N.C."/>
            <person name="Limbago B.M."/>
            <person name="Noble-Wang J."/>
        </authorList>
    </citation>
    <scope>NUCLEOTIDE SEQUENCE [LARGE SCALE GENOMIC DNA]</scope>
    <source>
        <strain evidence="25 26">CDC_01</strain>
    </source>
</reference>
<evidence type="ECO:0000256" key="14">
    <source>
        <dbReference type="ARBA" id="ARBA00037002"/>
    </source>
</evidence>
<keyword evidence="4" id="KW-1003">Cell membrane</keyword>
<keyword evidence="26" id="KW-1185">Reference proteome</keyword>
<dbReference type="CDD" id="cd03443">
    <property type="entry name" value="PaaI_thioesterase"/>
    <property type="match status" value="1"/>
</dbReference>
<dbReference type="InterPro" id="IPR029069">
    <property type="entry name" value="HotDog_dom_sf"/>
</dbReference>
<keyword evidence="10" id="KW-0443">Lipid metabolism</keyword>
<protein>
    <recommendedName>
        <fullName evidence="17">Acyl-coenzyme A thioesterase THEM4</fullName>
        <ecNumber evidence="16">3.1.2.2</ecNumber>
    </recommendedName>
    <alternativeName>
        <fullName evidence="18">Thioesterase superfamily member 4</fullName>
    </alternativeName>
</protein>
<evidence type="ECO:0000256" key="3">
    <source>
        <dbReference type="ARBA" id="ARBA00004632"/>
    </source>
</evidence>
<keyword evidence="7" id="KW-0378">Hydrolase</keyword>
<dbReference type="Gene3D" id="3.10.129.10">
    <property type="entry name" value="Hotdog Thioesterase"/>
    <property type="match status" value="1"/>
</dbReference>
<keyword evidence="5" id="KW-0963">Cytoplasm</keyword>
<comment type="catalytic activity">
    <reaction evidence="23">
        <text>tetradecanoyl-CoA + H2O = tetradecanoate + CoA + H(+)</text>
        <dbReference type="Rhea" id="RHEA:40119"/>
        <dbReference type="ChEBI" id="CHEBI:15377"/>
        <dbReference type="ChEBI" id="CHEBI:15378"/>
        <dbReference type="ChEBI" id="CHEBI:30807"/>
        <dbReference type="ChEBI" id="CHEBI:57287"/>
        <dbReference type="ChEBI" id="CHEBI:57385"/>
    </reaction>
    <physiologicalReaction direction="left-to-right" evidence="23">
        <dbReference type="Rhea" id="RHEA:40120"/>
    </physiologicalReaction>
</comment>
<evidence type="ECO:0000256" key="1">
    <source>
        <dbReference type="ARBA" id="ARBA00004170"/>
    </source>
</evidence>
<evidence type="ECO:0000256" key="16">
    <source>
        <dbReference type="ARBA" id="ARBA00038848"/>
    </source>
</evidence>
<evidence type="ECO:0000256" key="20">
    <source>
        <dbReference type="ARBA" id="ARBA00047734"/>
    </source>
</evidence>
<feature type="domain" description="Thioesterase" evidence="24">
    <location>
        <begin position="37"/>
        <end position="103"/>
    </location>
</feature>
<dbReference type="GO" id="GO:0005737">
    <property type="term" value="C:cytoplasm"/>
    <property type="evidence" value="ECO:0007669"/>
    <property type="project" value="UniProtKB-SubCell"/>
</dbReference>
<evidence type="ECO:0000256" key="4">
    <source>
        <dbReference type="ARBA" id="ARBA00022475"/>
    </source>
</evidence>
<dbReference type="PANTHER" id="PTHR12418">
    <property type="entry name" value="ACYL-COENZYME A THIOESTERASE THEM4"/>
    <property type="match status" value="1"/>
</dbReference>
<comment type="catalytic activity">
    <reaction evidence="20">
        <text>hexadecanoyl-CoA + H2O = hexadecanoate + CoA + H(+)</text>
        <dbReference type="Rhea" id="RHEA:16645"/>
        <dbReference type="ChEBI" id="CHEBI:7896"/>
        <dbReference type="ChEBI" id="CHEBI:15377"/>
        <dbReference type="ChEBI" id="CHEBI:15378"/>
        <dbReference type="ChEBI" id="CHEBI:57287"/>
        <dbReference type="ChEBI" id="CHEBI:57379"/>
        <dbReference type="EC" id="3.1.2.2"/>
    </reaction>
    <physiologicalReaction direction="left-to-right" evidence="20">
        <dbReference type="Rhea" id="RHEA:16646"/>
    </physiologicalReaction>
</comment>
<comment type="caution">
    <text evidence="25">The sequence shown here is derived from an EMBL/GenBank/DDBJ whole genome shotgun (WGS) entry which is preliminary data.</text>
</comment>
<comment type="catalytic activity">
    <reaction evidence="22">
        <text>dodecanoyl-CoA + H2O = dodecanoate + CoA + H(+)</text>
        <dbReference type="Rhea" id="RHEA:30135"/>
        <dbReference type="ChEBI" id="CHEBI:15377"/>
        <dbReference type="ChEBI" id="CHEBI:15378"/>
        <dbReference type="ChEBI" id="CHEBI:18262"/>
        <dbReference type="ChEBI" id="CHEBI:57287"/>
        <dbReference type="ChEBI" id="CHEBI:57375"/>
    </reaction>
    <physiologicalReaction direction="left-to-right" evidence="22">
        <dbReference type="Rhea" id="RHEA:30136"/>
    </physiologicalReaction>
</comment>
<evidence type="ECO:0000256" key="19">
    <source>
        <dbReference type="ARBA" id="ARBA00047588"/>
    </source>
</evidence>
<keyword evidence="12" id="KW-0966">Cell projection</keyword>
<evidence type="ECO:0000256" key="17">
    <source>
        <dbReference type="ARBA" id="ARBA00040123"/>
    </source>
</evidence>
<evidence type="ECO:0000256" key="23">
    <source>
        <dbReference type="ARBA" id="ARBA00048180"/>
    </source>
</evidence>
<dbReference type="GO" id="GO:0016020">
    <property type="term" value="C:membrane"/>
    <property type="evidence" value="ECO:0007669"/>
    <property type="project" value="UniProtKB-SubCell"/>
</dbReference>
<dbReference type="GO" id="GO:0016787">
    <property type="term" value="F:hydrolase activity"/>
    <property type="evidence" value="ECO:0007669"/>
    <property type="project" value="UniProtKB-KW"/>
</dbReference>
<evidence type="ECO:0000256" key="6">
    <source>
        <dbReference type="ARBA" id="ARBA00022703"/>
    </source>
</evidence>
<evidence type="ECO:0000259" key="24">
    <source>
        <dbReference type="Pfam" id="PF03061"/>
    </source>
</evidence>
<comment type="catalytic activity">
    <reaction evidence="21">
        <text>decanoyl-CoA + H2O = decanoate + CoA + H(+)</text>
        <dbReference type="Rhea" id="RHEA:40059"/>
        <dbReference type="ChEBI" id="CHEBI:15377"/>
        <dbReference type="ChEBI" id="CHEBI:15378"/>
        <dbReference type="ChEBI" id="CHEBI:27689"/>
        <dbReference type="ChEBI" id="CHEBI:57287"/>
        <dbReference type="ChEBI" id="CHEBI:61430"/>
    </reaction>
    <physiologicalReaction direction="left-to-right" evidence="21">
        <dbReference type="Rhea" id="RHEA:40060"/>
    </physiologicalReaction>
</comment>
<keyword evidence="6" id="KW-0053">Apoptosis</keyword>
<evidence type="ECO:0000313" key="26">
    <source>
        <dbReference type="Proteomes" id="UP000070612"/>
    </source>
</evidence>
<dbReference type="AlphaFoldDB" id="A0A132PAU3"/>
<dbReference type="SUPFAM" id="SSF54637">
    <property type="entry name" value="Thioesterase/thiol ester dehydrase-isomerase"/>
    <property type="match status" value="1"/>
</dbReference>
<keyword evidence="9" id="KW-0809">Transit peptide</keyword>
<dbReference type="EMBL" id="LGTW01000051">
    <property type="protein sequence ID" value="KWX19443.1"/>
    <property type="molecule type" value="Genomic_DNA"/>
</dbReference>
<dbReference type="PATRIC" id="fig|59750.3.peg.6242"/>
<dbReference type="GeneID" id="74305164"/>
<evidence type="ECO:0000256" key="8">
    <source>
        <dbReference type="ARBA" id="ARBA00022832"/>
    </source>
</evidence>
<keyword evidence="8" id="KW-0276">Fatty acid metabolism</keyword>
<sequence length="156" mass="16560">MGCGPDNPHGLQLVVYRCGEQVYADATFDERHIGAPGLAHGGAVAAACDDVLGFTLWIAGTPAVTRSLTVEYLLPVPLHQPHRITAHITERNGRALHVRATGTGTDGVTRFTASAVFVVVSTEHFAAHGDLAAFDSLLERFTRSSRAHADPHDPAS</sequence>
<evidence type="ECO:0000256" key="18">
    <source>
        <dbReference type="ARBA" id="ARBA00043210"/>
    </source>
</evidence>
<dbReference type="InterPro" id="IPR052365">
    <property type="entry name" value="THEM4/THEM5_acyl-CoA_thioest"/>
</dbReference>
<comment type="catalytic activity">
    <reaction evidence="13">
        <text>(5Z,8Z,11Z,14Z)-eicosatetraenoyl-CoA + H2O = (5Z,8Z,11Z,14Z)-eicosatetraenoate + CoA + H(+)</text>
        <dbReference type="Rhea" id="RHEA:40151"/>
        <dbReference type="ChEBI" id="CHEBI:15377"/>
        <dbReference type="ChEBI" id="CHEBI:15378"/>
        <dbReference type="ChEBI" id="CHEBI:32395"/>
        <dbReference type="ChEBI" id="CHEBI:57287"/>
        <dbReference type="ChEBI" id="CHEBI:57368"/>
    </reaction>
    <physiologicalReaction direction="left-to-right" evidence="13">
        <dbReference type="Rhea" id="RHEA:40152"/>
    </physiologicalReaction>
</comment>
<dbReference type="RefSeq" id="WP_003887006.1">
    <property type="nucleotide sequence ID" value="NZ_LGTW01000051.1"/>
</dbReference>
<dbReference type="Pfam" id="PF03061">
    <property type="entry name" value="4HBT"/>
    <property type="match status" value="1"/>
</dbReference>
<proteinExistence type="inferred from homology"/>
<accession>A0A132PAU3</accession>
<name>A0A132PAU3_9MYCO</name>
<evidence type="ECO:0000256" key="7">
    <source>
        <dbReference type="ARBA" id="ARBA00022801"/>
    </source>
</evidence>
<comment type="similarity">
    <text evidence="15">Belongs to the THEM4/THEM5 thioesterase family.</text>
</comment>
<gene>
    <name evidence="25" type="ORF">AFM11_35815</name>
</gene>
<evidence type="ECO:0000256" key="13">
    <source>
        <dbReference type="ARBA" id="ARBA00035852"/>
    </source>
</evidence>